<evidence type="ECO:0000256" key="10">
    <source>
        <dbReference type="ARBA" id="ARBA00023054"/>
    </source>
</evidence>
<dbReference type="InterPro" id="IPR008978">
    <property type="entry name" value="HSP20-like_chaperone"/>
</dbReference>
<keyword evidence="10" id="KW-0175">Coiled coil</keyword>
<evidence type="ECO:0000256" key="6">
    <source>
        <dbReference type="ARBA" id="ARBA00022692"/>
    </source>
</evidence>
<comment type="similarity">
    <text evidence="3 15">Belongs to the very long-chain fatty acids dehydratase HACD family.</text>
</comment>
<keyword evidence="8 15" id="KW-0276">Fatty acid metabolism</keyword>
<dbReference type="InterPro" id="IPR007052">
    <property type="entry name" value="CS_dom"/>
</dbReference>
<dbReference type="EMBL" id="QNGE01005233">
    <property type="protein sequence ID" value="KAA3672185.1"/>
    <property type="molecule type" value="Genomic_DNA"/>
</dbReference>
<evidence type="ECO:0000256" key="3">
    <source>
        <dbReference type="ARBA" id="ARBA00007811"/>
    </source>
</evidence>
<dbReference type="UniPathway" id="UPA00094"/>
<evidence type="ECO:0000256" key="8">
    <source>
        <dbReference type="ARBA" id="ARBA00022832"/>
    </source>
</evidence>
<dbReference type="GO" id="GO:0042761">
    <property type="term" value="P:very long-chain fatty acid biosynthetic process"/>
    <property type="evidence" value="ECO:0007669"/>
    <property type="project" value="TreeGrafter"/>
</dbReference>
<dbReference type="InterPro" id="IPR007482">
    <property type="entry name" value="Tyr_Pase-like_PTPLA"/>
</dbReference>
<proteinExistence type="inferred from homology"/>
<comment type="caution">
    <text evidence="17">The sequence shown here is derived from an EMBL/GenBank/DDBJ whole genome shotgun (WGS) entry which is preliminary data.</text>
</comment>
<dbReference type="PANTHER" id="PTHR11035:SF35">
    <property type="entry name" value="VERY-LONG-CHAIN (3R)-3-HYDROXYACYL-COA DEHYDRATASE"/>
    <property type="match status" value="1"/>
</dbReference>
<keyword evidence="5 15" id="KW-0444">Lipid biosynthesis</keyword>
<feature type="domain" description="CS" evidence="16">
    <location>
        <begin position="61"/>
        <end position="151"/>
    </location>
</feature>
<evidence type="ECO:0000256" key="13">
    <source>
        <dbReference type="ARBA" id="ARBA00023160"/>
    </source>
</evidence>
<feature type="transmembrane region" description="Helical" evidence="15">
    <location>
        <begin position="6"/>
        <end position="28"/>
    </location>
</feature>
<keyword evidence="18" id="KW-1185">Reference proteome</keyword>
<gene>
    <name evidence="17" type="ORF">DEA37_0007218</name>
</gene>
<evidence type="ECO:0000256" key="9">
    <source>
        <dbReference type="ARBA" id="ARBA00022989"/>
    </source>
</evidence>
<accession>A0A5J4N9E9</accession>
<reference evidence="17 18" key="1">
    <citation type="journal article" date="2019" name="Gigascience">
        <title>Whole-genome sequence of the oriental lung fluke Paragonimus westermani.</title>
        <authorList>
            <person name="Oey H."/>
            <person name="Zakrzewski M."/>
            <person name="Narain K."/>
            <person name="Devi K.R."/>
            <person name="Agatsuma T."/>
            <person name="Nawaratna S."/>
            <person name="Gobert G.N."/>
            <person name="Jones M.K."/>
            <person name="Ragan M.A."/>
            <person name="McManus D.P."/>
            <person name="Krause L."/>
        </authorList>
    </citation>
    <scope>NUCLEOTIDE SEQUENCE [LARGE SCALE GENOMIC DNA]</scope>
    <source>
        <strain evidence="17 18">IND2009</strain>
    </source>
</reference>
<keyword evidence="9 15" id="KW-1133">Transmembrane helix</keyword>
<keyword evidence="14 15" id="KW-0456">Lyase</keyword>
<evidence type="ECO:0000256" key="1">
    <source>
        <dbReference type="ARBA" id="ARBA00004477"/>
    </source>
</evidence>
<dbReference type="PROSITE" id="PS51203">
    <property type="entry name" value="CS"/>
    <property type="match status" value="1"/>
</dbReference>
<dbReference type="GO" id="GO:0102158">
    <property type="term" value="F:very-long-chain (3R)-3-hydroxyacyl-CoA dehydratase activity"/>
    <property type="evidence" value="ECO:0007669"/>
    <property type="project" value="UniProtKB-EC"/>
</dbReference>
<dbReference type="SUPFAM" id="SSF49764">
    <property type="entry name" value="HSP20-like chaperones"/>
    <property type="match status" value="1"/>
</dbReference>
<dbReference type="Gene3D" id="2.60.40.790">
    <property type="match status" value="1"/>
</dbReference>
<evidence type="ECO:0000256" key="7">
    <source>
        <dbReference type="ARBA" id="ARBA00022824"/>
    </source>
</evidence>
<evidence type="ECO:0000259" key="16">
    <source>
        <dbReference type="PROSITE" id="PS51203"/>
    </source>
</evidence>
<dbReference type="EC" id="4.2.1.134" evidence="4 15"/>
<feature type="transmembrane region" description="Helical" evidence="15">
    <location>
        <begin position="384"/>
        <end position="402"/>
    </location>
</feature>
<evidence type="ECO:0000256" key="2">
    <source>
        <dbReference type="ARBA" id="ARBA00005194"/>
    </source>
</evidence>
<organism evidence="17 18">
    <name type="scientific">Paragonimus westermani</name>
    <dbReference type="NCBI Taxonomy" id="34504"/>
    <lineage>
        <taxon>Eukaryota</taxon>
        <taxon>Metazoa</taxon>
        <taxon>Spiralia</taxon>
        <taxon>Lophotrochozoa</taxon>
        <taxon>Platyhelminthes</taxon>
        <taxon>Trematoda</taxon>
        <taxon>Digenea</taxon>
        <taxon>Plagiorchiida</taxon>
        <taxon>Troglotremata</taxon>
        <taxon>Troglotrematidae</taxon>
        <taxon>Paragonimus</taxon>
    </lineage>
</organism>
<dbReference type="Proteomes" id="UP000324629">
    <property type="component" value="Unassembled WGS sequence"/>
</dbReference>
<keyword evidence="11 15" id="KW-0443">Lipid metabolism</keyword>
<dbReference type="PANTHER" id="PTHR11035">
    <property type="entry name" value="VERY-LONG-CHAIN (3R)-3-HYDROXYACYL-COA DEHYDRATASE"/>
    <property type="match status" value="1"/>
</dbReference>
<comment type="caution">
    <text evidence="15">Lacks conserved residue(s) required for the propagation of feature annotation.</text>
</comment>
<keyword evidence="13 15" id="KW-0275">Fatty acid biosynthesis</keyword>
<evidence type="ECO:0000256" key="11">
    <source>
        <dbReference type="ARBA" id="ARBA00023098"/>
    </source>
</evidence>
<protein>
    <recommendedName>
        <fullName evidence="4 15">Very-long-chain (3R)-3-hydroxyacyl-CoA dehydratase</fullName>
        <ecNumber evidence="4 15">4.2.1.134</ecNumber>
    </recommendedName>
</protein>
<dbReference type="GO" id="GO:0030497">
    <property type="term" value="P:fatty acid elongation"/>
    <property type="evidence" value="ECO:0007669"/>
    <property type="project" value="TreeGrafter"/>
</dbReference>
<name>A0A5J4N9E9_9TREM</name>
<comment type="catalytic activity">
    <reaction evidence="15">
        <text>a very-long-chain (3R)-3-hydroxyacyl-CoA = a very-long-chain (2E)-enoyl-CoA + H2O</text>
        <dbReference type="Rhea" id="RHEA:45812"/>
        <dbReference type="ChEBI" id="CHEBI:15377"/>
        <dbReference type="ChEBI" id="CHEBI:83728"/>
        <dbReference type="ChEBI" id="CHEBI:85440"/>
        <dbReference type="EC" id="4.2.1.134"/>
    </reaction>
</comment>
<keyword evidence="7 15" id="KW-0256">Endoplasmic reticulum</keyword>
<evidence type="ECO:0000256" key="15">
    <source>
        <dbReference type="RuleBase" id="RU363109"/>
    </source>
</evidence>
<evidence type="ECO:0000256" key="12">
    <source>
        <dbReference type="ARBA" id="ARBA00023136"/>
    </source>
</evidence>
<evidence type="ECO:0000313" key="18">
    <source>
        <dbReference type="Proteomes" id="UP000324629"/>
    </source>
</evidence>
<dbReference type="AlphaFoldDB" id="A0A5J4N9E9"/>
<evidence type="ECO:0000313" key="17">
    <source>
        <dbReference type="EMBL" id="KAA3672185.1"/>
    </source>
</evidence>
<feature type="transmembrane region" description="Helical" evidence="15">
    <location>
        <begin position="225"/>
        <end position="250"/>
    </location>
</feature>
<sequence>MIVFSFLILYIHITAVFSSVYSIVRVWFSSELIFKLTKCLFGGLLCHSCHLLCFQMNPSTPVHPFVKWGQNETHLYLSVQLSDAQDVKVDIENETLTFSAIGNGSHGRRLYEFKLDYFLPVIAQQSRYAITGRAVVIKLRKELRETWSRLTIQSERLPWARLDFDLYQFDVSDLEQSDSEDVNLGVKVIHPTKEEREHHNAEMKALEDEEEWEAFVKILKNPLTIYLLLFNMFQFAGFLCVCGMLVTFILTRGDTVKDGWYEMVIDRLVLVQLVAFLEPLHALLRWVRGGVLVSLFQCEKPKYRLGRAVQILSAPRLTYPFYMLSLLGFKSGLLTYLRYTVWIPLYPIGFICEGKLIVRALPLLIESGRFTYSMPNSLNMSFDLPSFLHVYLLCMLPAFYHLMRYMYVQRRRVIGPRPRVGADQMGFLSSIPWLRSIVGANRHKQSTSDRTNALTNKHNRLAHTSQLSKLS</sequence>
<keyword evidence="12 15" id="KW-0472">Membrane</keyword>
<dbReference type="Pfam" id="PF04387">
    <property type="entry name" value="PTPLA"/>
    <property type="match status" value="1"/>
</dbReference>
<dbReference type="Pfam" id="PF04969">
    <property type="entry name" value="CS"/>
    <property type="match status" value="1"/>
</dbReference>
<dbReference type="CDD" id="cd06465">
    <property type="entry name" value="p23_hB-ind1_like"/>
    <property type="match status" value="1"/>
</dbReference>
<comment type="subcellular location">
    <subcellularLocation>
        <location evidence="1 15">Endoplasmic reticulum membrane</location>
        <topology evidence="1 15">Multi-pass membrane protein</topology>
    </subcellularLocation>
</comment>
<comment type="function">
    <text evidence="15">Catalyzes the third of the four reactions of the long-chain fatty acids elongation cycle. This endoplasmic reticulum-bound enzymatic process, allows the addition of two carbons to the chain of long- and very long-chain fatty acids/VLCFAs per cycle. This enzyme catalyzes the dehydration of the 3-hydroxyacyl-CoA intermediate into trans-2,3-enoyl-CoA, within each cycle of fatty acid elongation. Thereby, it participates to the production of VLCFAs of different chain lengths that are involved in multiple biological processes as precursors of membrane lipids and lipid mediators.</text>
</comment>
<evidence type="ECO:0000256" key="14">
    <source>
        <dbReference type="ARBA" id="ARBA00023239"/>
    </source>
</evidence>
<keyword evidence="6 15" id="KW-0812">Transmembrane</keyword>
<evidence type="ECO:0000256" key="4">
    <source>
        <dbReference type="ARBA" id="ARBA00013122"/>
    </source>
</evidence>
<dbReference type="GO" id="GO:0030148">
    <property type="term" value="P:sphingolipid biosynthetic process"/>
    <property type="evidence" value="ECO:0007669"/>
    <property type="project" value="TreeGrafter"/>
</dbReference>
<dbReference type="GO" id="GO:0005789">
    <property type="term" value="C:endoplasmic reticulum membrane"/>
    <property type="evidence" value="ECO:0007669"/>
    <property type="project" value="UniProtKB-SubCell"/>
</dbReference>
<comment type="pathway">
    <text evidence="2 15">Lipid metabolism; fatty acid biosynthesis.</text>
</comment>
<evidence type="ECO:0000256" key="5">
    <source>
        <dbReference type="ARBA" id="ARBA00022516"/>
    </source>
</evidence>
<feature type="transmembrane region" description="Helical" evidence="15">
    <location>
        <begin position="317"/>
        <end position="337"/>
    </location>
</feature>